<dbReference type="AlphaFoldDB" id="A0A914PV45"/>
<keyword evidence="1" id="KW-1185">Reference proteome</keyword>
<proteinExistence type="predicted"/>
<accession>A0A914PV45</accession>
<sequence>MVPAGRTCTQNDLDTIDKCYVNTVFRYFKVNVNPFDFYEYYGAYINAVQNFSQIPDLCNMKKSFDLCVGTAAFQNCFDIYDFQNVKFLQNTNDRSRGLARSMIANYMQSDLACGSAYEVVTQKLYCVFKYGSNCEGDYDSCSNSTNSYINCVVPAVTENCGKAAGCAAKKYLSLQRCYASDCDFCANLDYNNNPIKNMCSEDSGHPDESNANIITLNKYVSTFLFTILYFFL</sequence>
<reference evidence="2" key="1">
    <citation type="submission" date="2022-11" db="UniProtKB">
        <authorList>
            <consortium name="WormBaseParasite"/>
        </authorList>
    </citation>
    <scope>IDENTIFICATION</scope>
</reference>
<evidence type="ECO:0000313" key="2">
    <source>
        <dbReference type="WBParaSite" id="PDA_v2.g18711.t1"/>
    </source>
</evidence>
<evidence type="ECO:0000313" key="1">
    <source>
        <dbReference type="Proteomes" id="UP000887578"/>
    </source>
</evidence>
<organism evidence="1 2">
    <name type="scientific">Panagrolaimus davidi</name>
    <dbReference type="NCBI Taxonomy" id="227884"/>
    <lineage>
        <taxon>Eukaryota</taxon>
        <taxon>Metazoa</taxon>
        <taxon>Ecdysozoa</taxon>
        <taxon>Nematoda</taxon>
        <taxon>Chromadorea</taxon>
        <taxon>Rhabditida</taxon>
        <taxon>Tylenchina</taxon>
        <taxon>Panagrolaimomorpha</taxon>
        <taxon>Panagrolaimoidea</taxon>
        <taxon>Panagrolaimidae</taxon>
        <taxon>Panagrolaimus</taxon>
    </lineage>
</organism>
<protein>
    <submittedName>
        <fullName evidence="2">Uncharacterized protein</fullName>
    </submittedName>
</protein>
<dbReference type="Proteomes" id="UP000887578">
    <property type="component" value="Unplaced"/>
</dbReference>
<name>A0A914PV45_9BILA</name>
<dbReference type="WBParaSite" id="PDA_v2.g18711.t1">
    <property type="protein sequence ID" value="PDA_v2.g18711.t1"/>
    <property type="gene ID" value="PDA_v2.g18711"/>
</dbReference>